<accession>A0ABU5ZC37</accession>
<keyword evidence="3" id="KW-1185">Reference proteome</keyword>
<dbReference type="InterPro" id="IPR006311">
    <property type="entry name" value="TAT_signal"/>
</dbReference>
<evidence type="ECO:0000313" key="3">
    <source>
        <dbReference type="Proteomes" id="UP001310386"/>
    </source>
</evidence>
<feature type="signal peptide" evidence="1">
    <location>
        <begin position="1"/>
        <end position="30"/>
    </location>
</feature>
<evidence type="ECO:0000256" key="1">
    <source>
        <dbReference type="SAM" id="SignalP"/>
    </source>
</evidence>
<evidence type="ECO:0000313" key="2">
    <source>
        <dbReference type="EMBL" id="MEB3100059.1"/>
    </source>
</evidence>
<reference evidence="2" key="1">
    <citation type="submission" date="2023-12" db="EMBL/GenBank/DDBJ databases">
        <title>Fervidustalea candida gen. nov., sp. nov., a novel member of the family Paenibacillaceae isolated from a geothermal area.</title>
        <authorList>
            <person name="Li W.-J."/>
            <person name="Jiao J.-Y."/>
            <person name="Chen Y."/>
        </authorList>
    </citation>
    <scope>NUCLEOTIDE SEQUENCE</scope>
    <source>
        <strain evidence="2">SYSU GA230002</strain>
    </source>
</reference>
<keyword evidence="1" id="KW-0732">Signal</keyword>
<protein>
    <submittedName>
        <fullName evidence="2">Uncharacterized protein</fullName>
    </submittedName>
</protein>
<sequence length="714" mass="77680">MKEFNLLRRRLLIVFMAVLLSMSAAGSVIAANPTAAANSNQGAYNSVIGKIGIGSNRYMQLQNASLLANDNGQTLTFQAMIHNGGKEDISLSDYYIRVKSKAGISYYPDLAPQDKNQKLIPAGSDRTFQFYVSVDSTTKLSDLLFAAIQWDFSLDNFERVLGKIAVPKNYSAETPWNRKQEISLNGASLTTWIQGIDLYRNDQYILPTINLYAENSGNLSAVLPSLQFYIRTSNGDIFPMDASGLQSGLIMPPATGAQVTISGTLPATVNQKGLQLLVSRTITTTNSNTGSSSSSSSSQQSSSSTVLPIAIYQLKLDAKYPASKDNKYSFSTKDGTYSVQFDSLQRWPWNDQDLLTADFTLSNPTDHTLPIPQFTGKFQINHAVTVTAGTVSTDSISTLQPGQKKRIQLQGKIGFGESLESVEIFLQNGLSDIMHLTLSQLSNTPEVKSGQSYTLNDVGASYSVTVSSKDTFAGDSDDIIAAKVDMQNLEKRTIPLTNLTAQFVAPDGSVFPAEITSITQKIIPQAKASLLVWGNFPKGYDASGLQVLLGESVTAGHSTPSGGQPDAFTNAVIYGLPDEHTEVQSGLGQINLFPYTLNISNTNFPYFVYDKATNTFDLNFSFDYDFSKNSLVTANMDNRHVIVELLDGNGSQLLSQELDFVDTKSGNPVLKLGSDTMKLHATVSEISFNSSSYTVNIYSEFQSGHKKLLAQQKL</sequence>
<proteinExistence type="predicted"/>
<dbReference type="Proteomes" id="UP001310386">
    <property type="component" value="Unassembled WGS sequence"/>
</dbReference>
<name>A0ABU5ZC37_9BACL</name>
<feature type="chain" id="PRO_5045765317" evidence="1">
    <location>
        <begin position="31"/>
        <end position="714"/>
    </location>
</feature>
<dbReference type="PROSITE" id="PS51318">
    <property type="entry name" value="TAT"/>
    <property type="match status" value="1"/>
</dbReference>
<dbReference type="RefSeq" id="WP_371752174.1">
    <property type="nucleotide sequence ID" value="NZ_JAYJLD010000001.1"/>
</dbReference>
<organism evidence="2 3">
    <name type="scientific">Ferviditalea candida</name>
    <dbReference type="NCBI Taxonomy" id="3108399"/>
    <lineage>
        <taxon>Bacteria</taxon>
        <taxon>Bacillati</taxon>
        <taxon>Bacillota</taxon>
        <taxon>Bacilli</taxon>
        <taxon>Bacillales</taxon>
        <taxon>Paenibacillaceae</taxon>
        <taxon>Ferviditalea</taxon>
    </lineage>
</organism>
<comment type="caution">
    <text evidence="2">The sequence shown here is derived from an EMBL/GenBank/DDBJ whole genome shotgun (WGS) entry which is preliminary data.</text>
</comment>
<gene>
    <name evidence="2" type="ORF">VF724_00055</name>
</gene>
<dbReference type="EMBL" id="JAYJLD010000001">
    <property type="protein sequence ID" value="MEB3100059.1"/>
    <property type="molecule type" value="Genomic_DNA"/>
</dbReference>